<evidence type="ECO:0000256" key="14">
    <source>
        <dbReference type="ARBA" id="ARBA00023273"/>
    </source>
</evidence>
<dbReference type="GeneID" id="127364195"/>
<feature type="transmembrane region" description="Helical" evidence="17">
    <location>
        <begin position="623"/>
        <end position="645"/>
    </location>
</feature>
<dbReference type="AlphaFoldDB" id="A0A8C4EBT0"/>
<keyword evidence="9 17" id="KW-1133">Transmembrane helix</keyword>
<evidence type="ECO:0000256" key="7">
    <source>
        <dbReference type="ARBA" id="ARBA00022859"/>
    </source>
</evidence>
<dbReference type="SUPFAM" id="SSF48726">
    <property type="entry name" value="Immunoglobulin"/>
    <property type="match status" value="4"/>
</dbReference>
<keyword evidence="20" id="KW-1185">Reference proteome</keyword>
<dbReference type="RefSeq" id="XP_051257519.1">
    <property type="nucleotide sequence ID" value="XM_051401559.1"/>
</dbReference>
<keyword evidence="5 17" id="KW-0812">Transmembrane</keyword>
<evidence type="ECO:0000259" key="18">
    <source>
        <dbReference type="PROSITE" id="PS50835"/>
    </source>
</evidence>
<evidence type="ECO:0000256" key="3">
    <source>
        <dbReference type="ARBA" id="ARBA00004489"/>
    </source>
</evidence>
<dbReference type="CDD" id="cd00096">
    <property type="entry name" value="Ig"/>
    <property type="match status" value="1"/>
</dbReference>
<evidence type="ECO:0000313" key="20">
    <source>
        <dbReference type="Proteomes" id="UP000694389"/>
    </source>
</evidence>
<gene>
    <name evidence="19" type="primary">alcama</name>
</gene>
<keyword evidence="13" id="KW-0325">Glycoprotein</keyword>
<dbReference type="GO" id="GO:0030425">
    <property type="term" value="C:dendrite"/>
    <property type="evidence" value="ECO:0007669"/>
    <property type="project" value="UniProtKB-SubCell"/>
</dbReference>
<dbReference type="GO" id="GO:0002250">
    <property type="term" value="P:adaptive immune response"/>
    <property type="evidence" value="ECO:0007669"/>
    <property type="project" value="UniProtKB-KW"/>
</dbReference>
<dbReference type="OMA" id="FACIATH"/>
<organism evidence="19 20">
    <name type="scientific">Dicentrarchus labrax</name>
    <name type="common">European seabass</name>
    <name type="synonym">Morone labrax</name>
    <dbReference type="NCBI Taxonomy" id="13489"/>
    <lineage>
        <taxon>Eukaryota</taxon>
        <taxon>Metazoa</taxon>
        <taxon>Chordata</taxon>
        <taxon>Craniata</taxon>
        <taxon>Vertebrata</taxon>
        <taxon>Euteleostomi</taxon>
        <taxon>Actinopterygii</taxon>
        <taxon>Neopterygii</taxon>
        <taxon>Teleostei</taxon>
        <taxon>Neoteleostei</taxon>
        <taxon>Acanthomorphata</taxon>
        <taxon>Eupercaria</taxon>
        <taxon>Moronidae</taxon>
        <taxon>Dicentrarchus</taxon>
    </lineage>
</organism>
<reference evidence="19" key="1">
    <citation type="submission" date="2025-08" db="UniProtKB">
        <authorList>
            <consortium name="Ensembl"/>
        </authorList>
    </citation>
    <scope>IDENTIFICATION</scope>
</reference>
<comment type="subcellular location">
    <subcellularLocation>
        <location evidence="1">Cell membrane</location>
        <topology evidence="1">Single-pass type I membrane protein</topology>
    </subcellularLocation>
    <subcellularLocation>
        <location evidence="3">Cell projection</location>
        <location evidence="3">Axon</location>
    </subcellularLocation>
    <subcellularLocation>
        <location evidence="2">Cell projection</location>
        <location evidence="2">Dendrite</location>
    </subcellularLocation>
</comment>
<evidence type="ECO:0000256" key="4">
    <source>
        <dbReference type="ARBA" id="ARBA00022475"/>
    </source>
</evidence>
<accession>A0A8C4EBT0</accession>
<keyword evidence="7" id="KW-0391">Immunity</keyword>
<evidence type="ECO:0000313" key="19">
    <source>
        <dbReference type="Ensembl" id="ENSDLAP00005015302.1"/>
    </source>
</evidence>
<dbReference type="OrthoDB" id="9945628at2759"/>
<dbReference type="Ensembl" id="ENSDLAT00005016595.2">
    <property type="protein sequence ID" value="ENSDLAP00005015302.1"/>
    <property type="gene ID" value="ENSDLAG00005007537.2"/>
</dbReference>
<dbReference type="Pfam" id="PF08205">
    <property type="entry name" value="C2-set_2"/>
    <property type="match status" value="1"/>
</dbReference>
<keyword evidence="6" id="KW-0677">Repeat</keyword>
<evidence type="ECO:0000256" key="12">
    <source>
        <dbReference type="ARBA" id="ARBA00023157"/>
    </source>
</evidence>
<evidence type="ECO:0000256" key="10">
    <source>
        <dbReference type="ARBA" id="ARBA00023130"/>
    </source>
</evidence>
<evidence type="ECO:0000256" key="5">
    <source>
        <dbReference type="ARBA" id="ARBA00022692"/>
    </source>
</evidence>
<keyword evidence="10" id="KW-1064">Adaptive immunity</keyword>
<dbReference type="GO" id="GO:0005886">
    <property type="term" value="C:plasma membrane"/>
    <property type="evidence" value="ECO:0007669"/>
    <property type="project" value="UniProtKB-SubCell"/>
</dbReference>
<evidence type="ECO:0000256" key="15">
    <source>
        <dbReference type="ARBA" id="ARBA00023319"/>
    </source>
</evidence>
<proteinExistence type="predicted"/>
<dbReference type="SMART" id="SM00408">
    <property type="entry name" value="IGc2"/>
    <property type="match status" value="2"/>
</dbReference>
<feature type="domain" description="Ig-like" evidence="18">
    <location>
        <begin position="355"/>
        <end position="439"/>
    </location>
</feature>
<dbReference type="Proteomes" id="UP000694389">
    <property type="component" value="Unassembled WGS sequence"/>
</dbReference>
<dbReference type="GeneTree" id="ENSGT00940000156881"/>
<dbReference type="InterPro" id="IPR013783">
    <property type="entry name" value="Ig-like_fold"/>
</dbReference>
<feature type="compositionally biased region" description="Basic and acidic residues" evidence="16">
    <location>
        <begin position="656"/>
        <end position="677"/>
    </location>
</feature>
<protein>
    <submittedName>
        <fullName evidence="19">Activated leukocyte cell adhesion molecule a</fullName>
    </submittedName>
</protein>
<dbReference type="PANTHER" id="PTHR11973:SF2">
    <property type="entry name" value="CD166 ANTIGEN"/>
    <property type="match status" value="1"/>
</dbReference>
<dbReference type="PANTHER" id="PTHR11973">
    <property type="entry name" value="CELL SURFACE GLYCOPROTEIN MUC18-RELATED"/>
    <property type="match status" value="1"/>
</dbReference>
<evidence type="ECO:0000256" key="13">
    <source>
        <dbReference type="ARBA" id="ARBA00023180"/>
    </source>
</evidence>
<evidence type="ECO:0000256" key="1">
    <source>
        <dbReference type="ARBA" id="ARBA00004251"/>
    </source>
</evidence>
<dbReference type="GO" id="GO:0030424">
    <property type="term" value="C:axon"/>
    <property type="evidence" value="ECO:0007669"/>
    <property type="project" value="UniProtKB-SubCell"/>
</dbReference>
<evidence type="ECO:0000256" key="11">
    <source>
        <dbReference type="ARBA" id="ARBA00023136"/>
    </source>
</evidence>
<feature type="domain" description="Ig-like" evidence="18">
    <location>
        <begin position="521"/>
        <end position="601"/>
    </location>
</feature>
<feature type="domain" description="Ig-like" evidence="18">
    <location>
        <begin position="248"/>
        <end position="348"/>
    </location>
</feature>
<sequence>MNASHLHTSAIVTPGSARRSVSLLSVWEFPYIRLHLKATELPPPSPPPPPLPLSPSVSPALALSETQSGVLRTFHSSPTQQSDTSAGHIRTAPTDFSSSFVEARQRPPLSPDSHFIRMDSAAFLLLAFASAGTLLQVWGTESVTALYGETIVIPCNDGAPVPQHLMFVKWKYEKDDGTPGDLLIKQARNEQATVQATDSYAQRVSIDDKFNLLITQASLKDQKTFTCMVVSHANLMEFPVSVLVYKKPSSVQIMDKSEVLQKDKTVTLGTCVAAEANPAATITWKKNGKALVDDGKAIVITPSLKLDPATGLSTTSSTLQYAATKEDVGAVFACVSTHRLTSQETELEPFPIHYPSEKVSLQVMSKGPVVEGDNVTLKCHADGNPPPSSFYFHLKGEKMLVQNSDTYTLNAISREAAGEYKCSLADNEKVEASQNILVSYLDLSLSPTGKVLKTVGDSLSVKMEKIASGDATVLWTKNGKAVKEPEFSKLSYADAGIFVCEVSLTGLTRHQSFELVVEGKPVITSLTEHSTGDAQHKVLTCEAEGVPEPSFQWSVNNTNEESSYINGKATHKITVIPRLNMTITCTVSNKLGEDVMTINVSSVFEEKNGKSDPQDDSKDQAKLIVGVVVGLLFAAAVVGLVYWLYIKNSRQGSWKTGEKEVGTSEESKKLEENNHTV</sequence>
<keyword evidence="11 17" id="KW-0472">Membrane</keyword>
<keyword evidence="8" id="KW-0130">Cell adhesion</keyword>
<dbReference type="GO" id="GO:0007155">
    <property type="term" value="P:cell adhesion"/>
    <property type="evidence" value="ECO:0007669"/>
    <property type="project" value="UniProtKB-KW"/>
</dbReference>
<dbReference type="Pfam" id="PF13927">
    <property type="entry name" value="Ig_3"/>
    <property type="match status" value="1"/>
</dbReference>
<reference evidence="19" key="2">
    <citation type="submission" date="2025-09" db="UniProtKB">
        <authorList>
            <consortium name="Ensembl"/>
        </authorList>
    </citation>
    <scope>IDENTIFICATION</scope>
</reference>
<dbReference type="InterPro" id="IPR003599">
    <property type="entry name" value="Ig_sub"/>
</dbReference>
<dbReference type="SMART" id="SM00409">
    <property type="entry name" value="IG"/>
    <property type="match status" value="3"/>
</dbReference>
<keyword evidence="15" id="KW-0393">Immunoglobulin domain</keyword>
<evidence type="ECO:0000256" key="9">
    <source>
        <dbReference type="ARBA" id="ARBA00022989"/>
    </source>
</evidence>
<dbReference type="InterPro" id="IPR003598">
    <property type="entry name" value="Ig_sub2"/>
</dbReference>
<dbReference type="InterPro" id="IPR013162">
    <property type="entry name" value="CD80_C2-set"/>
</dbReference>
<keyword evidence="12" id="KW-1015">Disulfide bond</keyword>
<dbReference type="PROSITE" id="PS50835">
    <property type="entry name" value="IG_LIKE"/>
    <property type="match status" value="3"/>
</dbReference>
<evidence type="ECO:0000256" key="16">
    <source>
        <dbReference type="SAM" id="MobiDB-lite"/>
    </source>
</evidence>
<keyword evidence="14" id="KW-0966">Cell projection</keyword>
<dbReference type="CTD" id="30194"/>
<dbReference type="RefSeq" id="XP_051257518.1">
    <property type="nucleotide sequence ID" value="XM_051401558.1"/>
</dbReference>
<dbReference type="Gene3D" id="2.60.40.10">
    <property type="entry name" value="Immunoglobulins"/>
    <property type="match status" value="4"/>
</dbReference>
<evidence type="ECO:0000256" key="6">
    <source>
        <dbReference type="ARBA" id="ARBA00022737"/>
    </source>
</evidence>
<evidence type="ECO:0000256" key="8">
    <source>
        <dbReference type="ARBA" id="ARBA00022889"/>
    </source>
</evidence>
<evidence type="ECO:0000256" key="2">
    <source>
        <dbReference type="ARBA" id="ARBA00004279"/>
    </source>
</evidence>
<dbReference type="InterPro" id="IPR036179">
    <property type="entry name" value="Ig-like_dom_sf"/>
</dbReference>
<feature type="region of interest" description="Disordered" evidence="16">
    <location>
        <begin position="655"/>
        <end position="677"/>
    </location>
</feature>
<dbReference type="InterPro" id="IPR007110">
    <property type="entry name" value="Ig-like_dom"/>
</dbReference>
<keyword evidence="4" id="KW-1003">Cell membrane</keyword>
<dbReference type="InterPro" id="IPR051116">
    <property type="entry name" value="Surface_Rcpt/Adhesion_Mol"/>
</dbReference>
<evidence type="ECO:0000256" key="17">
    <source>
        <dbReference type="SAM" id="Phobius"/>
    </source>
</evidence>
<name>A0A8C4EBT0_DICLA</name>